<keyword evidence="15" id="KW-1185">Reference proteome</keyword>
<keyword evidence="6" id="KW-0479">Metal-binding</keyword>
<reference evidence="14 15" key="1">
    <citation type="submission" date="2013-08" db="EMBL/GenBank/DDBJ databases">
        <authorList>
            <person name="Huang J."/>
            <person name="Wang G."/>
        </authorList>
    </citation>
    <scope>NUCLEOTIDE SEQUENCE [LARGE SCALE GENOMIC DNA]</scope>
    <source>
        <strain evidence="14 15">JSM 076056</strain>
    </source>
</reference>
<evidence type="ECO:0000313" key="15">
    <source>
        <dbReference type="Proteomes" id="UP000030528"/>
    </source>
</evidence>
<dbReference type="InterPro" id="IPR008915">
    <property type="entry name" value="Peptidase_M50"/>
</dbReference>
<keyword evidence="10" id="KW-0482">Metalloprotease</keyword>
<evidence type="ECO:0000259" key="13">
    <source>
        <dbReference type="Pfam" id="PF02163"/>
    </source>
</evidence>
<evidence type="ECO:0000313" key="14">
    <source>
        <dbReference type="EMBL" id="KGX93487.1"/>
    </source>
</evidence>
<evidence type="ECO:0000256" key="12">
    <source>
        <dbReference type="SAM" id="Phobius"/>
    </source>
</evidence>
<dbReference type="eggNOG" id="COG1994">
    <property type="taxonomic scope" value="Bacteria"/>
</dbReference>
<feature type="transmembrane region" description="Helical" evidence="12">
    <location>
        <begin position="165"/>
        <end position="189"/>
    </location>
</feature>
<evidence type="ECO:0000256" key="5">
    <source>
        <dbReference type="ARBA" id="ARBA00022692"/>
    </source>
</evidence>
<keyword evidence="11 12" id="KW-0472">Membrane</keyword>
<protein>
    <submittedName>
        <fullName evidence="14">Stage IV sporulation protein FB</fullName>
    </submittedName>
</protein>
<dbReference type="PANTHER" id="PTHR39188">
    <property type="entry name" value="MEMBRANE-ASSOCIATED ZINC METALLOPROTEASE M50B"/>
    <property type="match status" value="1"/>
</dbReference>
<proteinExistence type="inferred from homology"/>
<name>A0A0A5ICE7_9BACI</name>
<feature type="domain" description="Peptidase M50" evidence="13">
    <location>
        <begin position="29"/>
        <end position="104"/>
    </location>
</feature>
<dbReference type="Pfam" id="PF02163">
    <property type="entry name" value="Peptidase_M50"/>
    <property type="match status" value="2"/>
</dbReference>
<evidence type="ECO:0000256" key="8">
    <source>
        <dbReference type="ARBA" id="ARBA00022833"/>
    </source>
</evidence>
<dbReference type="STRING" id="1385510.GCA_000425205_01040"/>
<accession>A0A0A5ICE7</accession>
<comment type="similarity">
    <text evidence="3">Belongs to the peptidase M50B family.</text>
</comment>
<evidence type="ECO:0000256" key="1">
    <source>
        <dbReference type="ARBA" id="ARBA00001947"/>
    </source>
</evidence>
<evidence type="ECO:0000256" key="9">
    <source>
        <dbReference type="ARBA" id="ARBA00022989"/>
    </source>
</evidence>
<keyword evidence="4" id="KW-0645">Protease</keyword>
<dbReference type="GO" id="GO:0046872">
    <property type="term" value="F:metal ion binding"/>
    <property type="evidence" value="ECO:0007669"/>
    <property type="project" value="UniProtKB-KW"/>
</dbReference>
<dbReference type="GO" id="GO:0008237">
    <property type="term" value="F:metallopeptidase activity"/>
    <property type="evidence" value="ECO:0007669"/>
    <property type="project" value="UniProtKB-KW"/>
</dbReference>
<feature type="transmembrane region" description="Helical" evidence="12">
    <location>
        <begin position="123"/>
        <end position="145"/>
    </location>
</feature>
<dbReference type="OrthoDB" id="166377at2"/>
<dbReference type="Proteomes" id="UP000030528">
    <property type="component" value="Unassembled WGS sequence"/>
</dbReference>
<keyword evidence="8" id="KW-0862">Zinc</keyword>
<evidence type="ECO:0000256" key="3">
    <source>
        <dbReference type="ARBA" id="ARBA00007931"/>
    </source>
</evidence>
<keyword evidence="5 12" id="KW-0812">Transmembrane</keyword>
<comment type="caution">
    <text evidence="14">The sequence shown here is derived from an EMBL/GenBank/DDBJ whole genome shotgun (WGS) entry which is preliminary data.</text>
</comment>
<comment type="cofactor">
    <cofactor evidence="1">
        <name>Zn(2+)</name>
        <dbReference type="ChEBI" id="CHEBI:29105"/>
    </cofactor>
</comment>
<organism evidence="14 15">
    <name type="scientific">Pontibacillus halophilus JSM 076056 = DSM 19796</name>
    <dbReference type="NCBI Taxonomy" id="1385510"/>
    <lineage>
        <taxon>Bacteria</taxon>
        <taxon>Bacillati</taxon>
        <taxon>Bacillota</taxon>
        <taxon>Bacilli</taxon>
        <taxon>Bacillales</taxon>
        <taxon>Bacillaceae</taxon>
        <taxon>Pontibacillus</taxon>
    </lineage>
</organism>
<feature type="domain" description="Peptidase M50" evidence="13">
    <location>
        <begin position="108"/>
        <end position="161"/>
    </location>
</feature>
<keyword evidence="9 12" id="KW-1133">Transmembrane helix</keyword>
<comment type="subcellular location">
    <subcellularLocation>
        <location evidence="2">Membrane</location>
        <topology evidence="2">Multi-pass membrane protein</topology>
    </subcellularLocation>
</comment>
<evidence type="ECO:0000256" key="2">
    <source>
        <dbReference type="ARBA" id="ARBA00004141"/>
    </source>
</evidence>
<evidence type="ECO:0000256" key="10">
    <source>
        <dbReference type="ARBA" id="ARBA00023049"/>
    </source>
</evidence>
<evidence type="ECO:0000256" key="11">
    <source>
        <dbReference type="ARBA" id="ARBA00023136"/>
    </source>
</evidence>
<dbReference type="GO" id="GO:0006508">
    <property type="term" value="P:proteolysis"/>
    <property type="evidence" value="ECO:0007669"/>
    <property type="project" value="UniProtKB-KW"/>
</dbReference>
<sequence length="286" mass="33690">MNNLKVFHIHPLMWFIVAVALMTGSFAQLVVIFSIVFIHELGHYGMALFFRWRIQSVMLWPFGGVMKTDEHHSRPFKEELFVVLSGPLQHVWMYGVIALLGVFQVFTDSLIQAMYTYNTVILLFNLLPIWPLDGGKLFFLVLSYLKPFPKAQQDVLVCSLFTLVTALALCTFVFPFTLNLVLLIAFLMWENWIEWKQRHYGFLRYLLRRHEERAERVKGIEPLYVPFDMTLTEIFQKFRRGMRHQIYVTTSDGNRVMLDENECMYAYFTLKRSQAKASDLVQWFGT</sequence>
<evidence type="ECO:0000256" key="7">
    <source>
        <dbReference type="ARBA" id="ARBA00022801"/>
    </source>
</evidence>
<evidence type="ECO:0000256" key="4">
    <source>
        <dbReference type="ARBA" id="ARBA00022670"/>
    </source>
</evidence>
<dbReference type="GO" id="GO:0016020">
    <property type="term" value="C:membrane"/>
    <property type="evidence" value="ECO:0007669"/>
    <property type="project" value="UniProtKB-SubCell"/>
</dbReference>
<feature type="transmembrane region" description="Helical" evidence="12">
    <location>
        <begin position="12"/>
        <end position="38"/>
    </location>
</feature>
<dbReference type="PANTHER" id="PTHR39188:SF3">
    <property type="entry name" value="STAGE IV SPORULATION PROTEIN FB"/>
    <property type="match status" value="1"/>
</dbReference>
<evidence type="ECO:0000256" key="6">
    <source>
        <dbReference type="ARBA" id="ARBA00022723"/>
    </source>
</evidence>
<feature type="transmembrane region" description="Helical" evidence="12">
    <location>
        <begin position="91"/>
        <end position="111"/>
    </location>
</feature>
<dbReference type="AlphaFoldDB" id="A0A0A5ICE7"/>
<keyword evidence="7" id="KW-0378">Hydrolase</keyword>
<dbReference type="EMBL" id="AVPE01000002">
    <property type="protein sequence ID" value="KGX93487.1"/>
    <property type="molecule type" value="Genomic_DNA"/>
</dbReference>
<gene>
    <name evidence="14" type="ORF">N781_10650</name>
</gene>
<dbReference type="RefSeq" id="WP_026802066.1">
    <property type="nucleotide sequence ID" value="NZ_AVPE01000002.1"/>
</dbReference>